<dbReference type="RefSeq" id="WP_186656494.1">
    <property type="nucleotide sequence ID" value="NZ_CP077095.1"/>
</dbReference>
<dbReference type="PROSITE" id="PS51450">
    <property type="entry name" value="LRR"/>
    <property type="match status" value="1"/>
</dbReference>
<keyword evidence="13" id="KW-0832">Ubl conjugation</keyword>
<keyword evidence="13" id="KW-0964">Secreted</keyword>
<evidence type="ECO:0000256" key="9">
    <source>
        <dbReference type="ARBA" id="ARBA00023026"/>
    </source>
</evidence>
<comment type="subcellular location">
    <subcellularLocation>
        <location evidence="2">Membrane</location>
        <topology evidence="2">Single-pass membrane protein</topology>
    </subcellularLocation>
</comment>
<keyword evidence="16" id="KW-1185">Reference proteome</keyword>
<reference evidence="15 16" key="2">
    <citation type="journal article" date="2021" name="Microorganisms">
        <title>The Ever-Expanding Pseudomonas Genus: Description of 43 New Species and Partition of the Pseudomonas putida Group.</title>
        <authorList>
            <person name="Girard L."/>
            <person name="Lood C."/>
            <person name="Hofte M."/>
            <person name="Vandamme P."/>
            <person name="Rokni-Zadeh H."/>
            <person name="van Noort V."/>
            <person name="Lavigne R."/>
            <person name="De Mot R."/>
        </authorList>
    </citation>
    <scope>NUCLEOTIDE SEQUENCE [LARGE SCALE GENOMIC DNA]</scope>
    <source>
        <strain evidence="15 16">RW9S1A</strain>
    </source>
</reference>
<dbReference type="Gene3D" id="3.80.10.10">
    <property type="entry name" value="Ribonuclease Inhibitor"/>
    <property type="match status" value="2"/>
</dbReference>
<evidence type="ECO:0000313" key="16">
    <source>
        <dbReference type="Proteomes" id="UP000633418"/>
    </source>
</evidence>
<sequence length="1848" mass="208945">MPDPGTTSPSPQYAAIERKIPTWLKQAPPDIHRAIRAQQHAPTWLASALQQHPEVAKAWQQEHARHREHQAQVQALFEHLPDLETYAAEALTNAIKQRFGLDLDVRHTYLVDARLIDTANAADARQAINQATRSLLHSALHNFDRDAASEHGMDAPDALLKRSVILDHRRFMGTVPLINTVAITAEDFADLCRTLDIGGTFHDLVQAIYKPVATTQRSASDAAQAVYQTLCRAEVSALRQSLHFARLKGDISEAFYTAILAAPLDQPPSTNAQVTFNLLELWESELTGVVLIAAKGQSNVALYIPEDSVEPLKEFANREALHSALRDRLQANLRYLDKHIADRDKATVTARLKDRLTPLGWSIHGLQERIPDPQAKLYPVAQPFNQTFLNVMTSQKAQRHLDDAQFHATPTAIVDLRAAQAHRSLIAGRVLLALNIAGFFVPGLGEVMLAVCVAQLAHEVFEGIEAWENDERDTAHRYMVDVIENVAVMLALHKAASALKRLKGAEGATPEEEVDQPEVEHIPVETPSFIEELKEVELPDGSRRLWKPDLTPFAQEPTLPAQVNPDQLGLYRHDGKLWLRLDGKHYSLNLDSHTGIYRIEHPSRPLSYQPELRHNGEGAWLHELDRPREWQGMRLFQRLGQPAESLDEQDAARILRACDIDENVLRRILSENQPIPAPLRDTLMRFKLDQETLDAFPNATTSARRGEFARRYQQPSPTQAPGAAVLQHLYPQLPDVHVRELLHNTSSAELEQLIAGRVPRRIGEEVRLMQQQLRLTRAYEGLYLSTVDNPDTDRLILHSLPQLPGWSAETAIELNRGILPAATLDRIGGDDAPASIIHHTPQGYRLADTTHDSLYEALFAAIPQAQREALAPAGIRDAQTLATHIQQAPLPRWALRKALKMQRPGPRSPMRLADGRLGYRLSGDGKLPEQPSRASLLSQFEEITDAHTAEQALTALEEDGNSPGQIQARIEQLRAERQELRQHLDTAFSGAGQIDRLGARRANREDIETALWQHWLPSAVPELGQASGTLRLSRMFIAEFPQQLPAFIGSRVRRLQLDNIELDHSQDASLTTAQLDAQLSNLFQHFPNLSALEIERDFNTLLDVSPLSRNLSLITNSFPQLSELRLLNQNLALDAPAFERLATLDNLHHLDLSGNSLATLELPGLRLGYLGLDRSGLMRWPAWLNQATLENIDTLSLRGNRLGEIPSFLLESPRLTDHHTRIHLQDNRLSDRQRLALYISQYTPGHRFVFDLDASSITENYRVVREAVDPWPTAPGPNGAPSALDTQYRTRVRHSILDYWERLLRNDMETDLRLDAMRLADFPTDLPDVFYDSTLIIRLTRTQMTAEQLDQWLQPFQNITYLTLDNHIQLLQRLPEALTTRPSIYRLDLINHGLPINDQMLRIITRMPALRWLDLSGNLSGPTLATLVRQLPRLNRLALRDMNFEAWPDWLNANMPRDALDLRDNRLTTLPQAILDNPHSNTESISLLLEGNPLSEDTMRTAYLSQRFDRTYTFDMDVTPDFLMALPMDAEGNLVPSPPRPGVAGDIPLNGHAHPHWRQVFEPDVQPWLEGSADATRQTHSQQWNRLHEDGDADHLLQLVTRLTQSRPYQVAQSRPALIERVWRVLDMADNQAEQRVLFNALATDAILDDTCEDGMLLQFQQIEQAYFTAMATAEAEGPDREANLFDLLRRLFRQDRLDRIAQRHVEERHSLDAVEVHLAYRRHLATALRLLSPADEMTYGADVDSQDATVALLEILVAEERDEFIDFALQTPFWTDYLRDAYADDFTSFDRAFEDAVEALSTQDPEASLDSLAPATRLLEQQRDRDVREQMDILTYRIRNQSRASST</sequence>
<dbReference type="EMBL" id="CP077095">
    <property type="protein sequence ID" value="QXI38157.1"/>
    <property type="molecule type" value="Genomic_DNA"/>
</dbReference>
<dbReference type="PANTHER" id="PTHR27000:SF679">
    <property type="entry name" value="OS01G0170300 PROTEIN"/>
    <property type="match status" value="1"/>
</dbReference>
<organism evidence="15 16">
    <name type="scientific">Pseudomonas xantholysinigenes</name>
    <dbReference type="NCBI Taxonomy" id="2745490"/>
    <lineage>
        <taxon>Bacteria</taxon>
        <taxon>Pseudomonadati</taxon>
        <taxon>Pseudomonadota</taxon>
        <taxon>Gammaproteobacteria</taxon>
        <taxon>Pseudomonadales</taxon>
        <taxon>Pseudomonadaceae</taxon>
        <taxon>Pseudomonas</taxon>
    </lineage>
</organism>
<keyword evidence="7" id="KW-0677">Repeat</keyword>
<dbReference type="Pfam" id="PF14496">
    <property type="entry name" value="NEL"/>
    <property type="match status" value="1"/>
</dbReference>
<dbReference type="InterPro" id="IPR029487">
    <property type="entry name" value="NEL_dom"/>
</dbReference>
<evidence type="ECO:0000256" key="12">
    <source>
        <dbReference type="ARBA" id="ARBA00023180"/>
    </source>
</evidence>
<keyword evidence="12" id="KW-0325">Glycoprotein</keyword>
<keyword evidence="13" id="KW-0833">Ubl conjugation pathway</keyword>
<dbReference type="Gene3D" id="1.20.58.360">
    <property type="entry name" value="Shigella T3SS effector IpaH defines"/>
    <property type="match status" value="1"/>
</dbReference>
<evidence type="ECO:0000256" key="7">
    <source>
        <dbReference type="ARBA" id="ARBA00022737"/>
    </source>
</evidence>
<protein>
    <recommendedName>
        <fullName evidence="3">RING-type E3 ubiquitin transferase</fullName>
        <ecNumber evidence="3">2.3.2.27</ecNumber>
    </recommendedName>
</protein>
<dbReference type="InterPro" id="IPR032675">
    <property type="entry name" value="LRR_dom_sf"/>
</dbReference>
<evidence type="ECO:0000256" key="8">
    <source>
        <dbReference type="ARBA" id="ARBA00022989"/>
    </source>
</evidence>
<dbReference type="SMART" id="SM00369">
    <property type="entry name" value="LRR_TYP"/>
    <property type="match status" value="4"/>
</dbReference>
<dbReference type="Proteomes" id="UP000633418">
    <property type="component" value="Chromosome"/>
</dbReference>
<name>A0A9E6PWL1_9PSED</name>
<evidence type="ECO:0000256" key="1">
    <source>
        <dbReference type="ARBA" id="ARBA00000900"/>
    </source>
</evidence>
<comment type="PTM">
    <text evidence="13">Ubiquitinated in the presence of host E1 ubiquitin-activating enzyme, E2 ubiquitin-conjugating enzyme and ubiquitin.</text>
</comment>
<evidence type="ECO:0000256" key="10">
    <source>
        <dbReference type="ARBA" id="ARBA00023136"/>
    </source>
</evidence>
<comment type="similarity">
    <text evidence="13">Belongs to the LRR-containing bacterial E3 ligase family.</text>
</comment>
<evidence type="ECO:0000313" key="15">
    <source>
        <dbReference type="EMBL" id="QXI38157.1"/>
    </source>
</evidence>
<keyword evidence="4" id="KW-0433">Leucine-rich repeat</keyword>
<evidence type="ECO:0000256" key="11">
    <source>
        <dbReference type="ARBA" id="ARBA00023170"/>
    </source>
</evidence>
<dbReference type="PANTHER" id="PTHR27000">
    <property type="entry name" value="LEUCINE-RICH REPEAT RECEPTOR-LIKE PROTEIN KINASE FAMILY PROTEIN-RELATED"/>
    <property type="match status" value="1"/>
</dbReference>
<keyword evidence="6" id="KW-0732">Signal</keyword>
<comment type="catalytic activity">
    <reaction evidence="1">
        <text>S-ubiquitinyl-[E2 ubiquitin-conjugating enzyme]-L-cysteine + [acceptor protein]-L-lysine = [E2 ubiquitin-conjugating enzyme]-L-cysteine + N(6)-ubiquitinyl-[acceptor protein]-L-lysine.</text>
        <dbReference type="EC" id="2.3.2.27"/>
    </reaction>
</comment>
<reference evidence="15 16" key="1">
    <citation type="journal article" date="2020" name="Microorganisms">
        <title>Reliable Identification of Environmental Pseudomonas Isolates Using the rpoD Gene.</title>
        <authorList>
            <consortium name="The Broad Institute Genome Sequencing Platform"/>
            <person name="Girard L."/>
            <person name="Lood C."/>
            <person name="Rokni-Zadeh H."/>
            <person name="van Noort V."/>
            <person name="Lavigne R."/>
            <person name="De Mot R."/>
        </authorList>
    </citation>
    <scope>NUCLEOTIDE SEQUENCE [LARGE SCALE GENOMIC DNA]</scope>
    <source>
        <strain evidence="15 16">RW9S1A</strain>
    </source>
</reference>
<evidence type="ECO:0000256" key="2">
    <source>
        <dbReference type="ARBA" id="ARBA00004167"/>
    </source>
</evidence>
<keyword evidence="10" id="KW-0472">Membrane</keyword>
<dbReference type="PROSITE" id="PS52053">
    <property type="entry name" value="NEL"/>
    <property type="match status" value="1"/>
</dbReference>
<evidence type="ECO:0000256" key="4">
    <source>
        <dbReference type="ARBA" id="ARBA00022614"/>
    </source>
</evidence>
<dbReference type="SUPFAM" id="SSF52047">
    <property type="entry name" value="RNI-like"/>
    <property type="match status" value="1"/>
</dbReference>
<dbReference type="GO" id="GO:0005576">
    <property type="term" value="C:extracellular region"/>
    <property type="evidence" value="ECO:0007669"/>
    <property type="project" value="UniProtKB-UniRule"/>
</dbReference>
<evidence type="ECO:0000256" key="5">
    <source>
        <dbReference type="ARBA" id="ARBA00022692"/>
    </source>
</evidence>
<proteinExistence type="inferred from homology"/>
<keyword evidence="13" id="KW-1035">Host cytoplasm</keyword>
<keyword evidence="5" id="KW-0812">Transmembrane</keyword>
<accession>A0A9E6PWL1</accession>
<feature type="active site" description="Glycyl thioester intermediate" evidence="13">
    <location>
        <position position="1652"/>
    </location>
</feature>
<dbReference type="GO" id="GO:0016567">
    <property type="term" value="P:protein ubiquitination"/>
    <property type="evidence" value="ECO:0007669"/>
    <property type="project" value="InterPro"/>
</dbReference>
<dbReference type="GO" id="GO:0061630">
    <property type="term" value="F:ubiquitin protein ligase activity"/>
    <property type="evidence" value="ECO:0007669"/>
    <property type="project" value="UniProtKB-EC"/>
</dbReference>
<keyword evidence="11" id="KW-0675">Receptor</keyword>
<dbReference type="GO" id="GO:0016020">
    <property type="term" value="C:membrane"/>
    <property type="evidence" value="ECO:0007669"/>
    <property type="project" value="UniProtKB-SubCell"/>
</dbReference>
<keyword evidence="9" id="KW-0843">Virulence</keyword>
<dbReference type="KEGG" id="pxn:HU772_022995"/>
<evidence type="ECO:0000259" key="14">
    <source>
        <dbReference type="PROSITE" id="PS52053"/>
    </source>
</evidence>
<evidence type="ECO:0000256" key="6">
    <source>
        <dbReference type="ARBA" id="ARBA00022729"/>
    </source>
</evidence>
<gene>
    <name evidence="15" type="ORF">HU772_022995</name>
</gene>
<dbReference type="Pfam" id="PF20178">
    <property type="entry name" value="ToxA_N"/>
    <property type="match status" value="1"/>
</dbReference>
<evidence type="ECO:0000256" key="13">
    <source>
        <dbReference type="PROSITE-ProRule" id="PRU01398"/>
    </source>
</evidence>
<feature type="domain" description="NEL" evidence="14">
    <location>
        <begin position="1560"/>
        <end position="1848"/>
    </location>
</feature>
<keyword evidence="13" id="KW-0808">Transferase</keyword>
<evidence type="ECO:0000256" key="3">
    <source>
        <dbReference type="ARBA" id="ARBA00012483"/>
    </source>
</evidence>
<dbReference type="EC" id="2.3.2.27" evidence="3"/>
<dbReference type="InterPro" id="IPR046673">
    <property type="entry name" value="ToxA_N"/>
</dbReference>
<keyword evidence="8" id="KW-1133">Transmembrane helix</keyword>
<dbReference type="InterPro" id="IPR003591">
    <property type="entry name" value="Leu-rich_rpt_typical-subtyp"/>
</dbReference>
<dbReference type="InterPro" id="IPR001611">
    <property type="entry name" value="Leu-rich_rpt"/>
</dbReference>